<dbReference type="AlphaFoldDB" id="A0A1Y2A9D9"/>
<dbReference type="SMART" id="SM00360">
    <property type="entry name" value="RRM"/>
    <property type="match status" value="1"/>
</dbReference>
<feature type="domain" description="RRM" evidence="3">
    <location>
        <begin position="243"/>
        <end position="321"/>
    </location>
</feature>
<gene>
    <name evidence="4" type="ORF">BCR33DRAFT_750970</name>
</gene>
<proteinExistence type="predicted"/>
<dbReference type="SUPFAM" id="SSF54928">
    <property type="entry name" value="RNA-binding domain, RBD"/>
    <property type="match status" value="1"/>
</dbReference>
<dbReference type="Proteomes" id="UP000193642">
    <property type="component" value="Unassembled WGS sequence"/>
</dbReference>
<dbReference type="EMBL" id="MCGO01000270">
    <property type="protein sequence ID" value="ORY19084.1"/>
    <property type="molecule type" value="Genomic_DNA"/>
</dbReference>
<dbReference type="InterPro" id="IPR035979">
    <property type="entry name" value="RBD_domain_sf"/>
</dbReference>
<dbReference type="PROSITE" id="PS50102">
    <property type="entry name" value="RRM"/>
    <property type="match status" value="1"/>
</dbReference>
<dbReference type="InterPro" id="IPR050502">
    <property type="entry name" value="Euk_RNA-bind_prot"/>
</dbReference>
<dbReference type="OrthoDB" id="2169805at2759"/>
<dbReference type="PANTHER" id="PTHR48025">
    <property type="entry name" value="OS02G0815200 PROTEIN"/>
    <property type="match status" value="1"/>
</dbReference>
<organism evidence="4 5">
    <name type="scientific">Rhizoclosmatium globosum</name>
    <dbReference type="NCBI Taxonomy" id="329046"/>
    <lineage>
        <taxon>Eukaryota</taxon>
        <taxon>Fungi</taxon>
        <taxon>Fungi incertae sedis</taxon>
        <taxon>Chytridiomycota</taxon>
        <taxon>Chytridiomycota incertae sedis</taxon>
        <taxon>Chytridiomycetes</taxon>
        <taxon>Chytridiales</taxon>
        <taxon>Chytriomycetaceae</taxon>
        <taxon>Rhizoclosmatium</taxon>
    </lineage>
</organism>
<dbReference type="Pfam" id="PF00076">
    <property type="entry name" value="RRM_1"/>
    <property type="match status" value="1"/>
</dbReference>
<evidence type="ECO:0000313" key="5">
    <source>
        <dbReference type="Proteomes" id="UP000193642"/>
    </source>
</evidence>
<sequence>MEPSLKQTEGPRCYTVPNDSEMMKYFGQTERVNPKDHVYFCGYPNMTRGNLGGLLVHAGAAPLSMEVFSGGTLALYKSVEEANAAASALDGLCVCTRAPDQTSVVSAVAVSELDGHCCQGLTWADKVKSLNAQARKDAEKIEHLTGMVRYLDGEKLFQSSLEYLQTDGMDTMKIVLSESLNIYLPDTDESSDIPTASPINAATKANNQPQHPKEFQLQTYAPDQQQSATLHTHQHGIGNIVGCQLFVGNLPFTFQEQELKDLFSQDGRTVLYSNIAMDSQGRSRGYGQILMSTMEEAQDTIAKLNKTHVSGRQIEVSEFKSVKEEEKPGQNLQ</sequence>
<protein>
    <submittedName>
        <fullName evidence="4">RNA-binding domain-containing protein</fullName>
    </submittedName>
</protein>
<name>A0A1Y2A9D9_9FUNG</name>
<comment type="caution">
    <text evidence="4">The sequence shown here is derived from an EMBL/GenBank/DDBJ whole genome shotgun (WGS) entry which is preliminary data.</text>
</comment>
<evidence type="ECO:0000259" key="3">
    <source>
        <dbReference type="PROSITE" id="PS50102"/>
    </source>
</evidence>
<keyword evidence="5" id="KW-1185">Reference proteome</keyword>
<evidence type="ECO:0000313" key="4">
    <source>
        <dbReference type="EMBL" id="ORY19084.1"/>
    </source>
</evidence>
<evidence type="ECO:0000256" key="1">
    <source>
        <dbReference type="ARBA" id="ARBA00022884"/>
    </source>
</evidence>
<dbReference type="STRING" id="329046.A0A1Y2A9D9"/>
<dbReference type="InterPro" id="IPR012677">
    <property type="entry name" value="Nucleotide-bd_a/b_plait_sf"/>
</dbReference>
<dbReference type="Gene3D" id="3.30.70.330">
    <property type="match status" value="1"/>
</dbReference>
<dbReference type="InterPro" id="IPR000504">
    <property type="entry name" value="RRM_dom"/>
</dbReference>
<accession>A0A1Y2A9D9</accession>
<dbReference type="PANTHER" id="PTHR48025:SF1">
    <property type="entry name" value="RRM DOMAIN-CONTAINING PROTEIN"/>
    <property type="match status" value="1"/>
</dbReference>
<dbReference type="GO" id="GO:0003729">
    <property type="term" value="F:mRNA binding"/>
    <property type="evidence" value="ECO:0007669"/>
    <property type="project" value="TreeGrafter"/>
</dbReference>
<evidence type="ECO:0000256" key="2">
    <source>
        <dbReference type="PROSITE-ProRule" id="PRU00176"/>
    </source>
</evidence>
<reference evidence="4 5" key="1">
    <citation type="submission" date="2016-07" db="EMBL/GenBank/DDBJ databases">
        <title>Pervasive Adenine N6-methylation of Active Genes in Fungi.</title>
        <authorList>
            <consortium name="DOE Joint Genome Institute"/>
            <person name="Mondo S.J."/>
            <person name="Dannebaum R.O."/>
            <person name="Kuo R.C."/>
            <person name="Labutti K."/>
            <person name="Haridas S."/>
            <person name="Kuo A."/>
            <person name="Salamov A."/>
            <person name="Ahrendt S.R."/>
            <person name="Lipzen A."/>
            <person name="Sullivan W."/>
            <person name="Andreopoulos W.B."/>
            <person name="Clum A."/>
            <person name="Lindquist E."/>
            <person name="Daum C."/>
            <person name="Ramamoorthy G.K."/>
            <person name="Gryganskyi A."/>
            <person name="Culley D."/>
            <person name="Magnuson J.K."/>
            <person name="James T.Y."/>
            <person name="O'Malley M.A."/>
            <person name="Stajich J.E."/>
            <person name="Spatafora J.W."/>
            <person name="Visel A."/>
            <person name="Grigoriev I.V."/>
        </authorList>
    </citation>
    <scope>NUCLEOTIDE SEQUENCE [LARGE SCALE GENOMIC DNA]</scope>
    <source>
        <strain evidence="4 5">JEL800</strain>
    </source>
</reference>
<keyword evidence="1 2" id="KW-0694">RNA-binding</keyword>